<keyword evidence="3" id="KW-1185">Reference proteome</keyword>
<proteinExistence type="predicted"/>
<evidence type="ECO:0000259" key="1">
    <source>
        <dbReference type="Pfam" id="PF14905"/>
    </source>
</evidence>
<dbReference type="PANTHER" id="PTHR40980">
    <property type="entry name" value="PLUG DOMAIN-CONTAINING PROTEIN"/>
    <property type="match status" value="1"/>
</dbReference>
<accession>A0A0C1DGD4</accession>
<evidence type="ECO:0000313" key="2">
    <source>
        <dbReference type="EMBL" id="KIA96671.1"/>
    </source>
</evidence>
<dbReference type="OrthoDB" id="606851at2"/>
<dbReference type="InterPro" id="IPR037066">
    <property type="entry name" value="Plug_dom_sf"/>
</dbReference>
<dbReference type="Pfam" id="PF14905">
    <property type="entry name" value="OMP_b-brl_3"/>
    <property type="match status" value="1"/>
</dbReference>
<protein>
    <recommendedName>
        <fullName evidence="1">Outer membrane protein beta-barrel domain-containing protein</fullName>
    </recommendedName>
</protein>
<dbReference type="PANTHER" id="PTHR40980:SF4">
    <property type="entry name" value="TONB-DEPENDENT RECEPTOR-LIKE BETA-BARREL DOMAIN-CONTAINING PROTEIN"/>
    <property type="match status" value="1"/>
</dbReference>
<organism evidence="2 3">
    <name type="scientific">Pedobacter kyungheensis</name>
    <dbReference type="NCBI Taxonomy" id="1069985"/>
    <lineage>
        <taxon>Bacteria</taxon>
        <taxon>Pseudomonadati</taxon>
        <taxon>Bacteroidota</taxon>
        <taxon>Sphingobacteriia</taxon>
        <taxon>Sphingobacteriales</taxon>
        <taxon>Sphingobacteriaceae</taxon>
        <taxon>Pedobacter</taxon>
    </lineage>
</organism>
<dbReference type="RefSeq" id="WP_039471434.1">
    <property type="nucleotide sequence ID" value="NZ_JSYN01000002.1"/>
</dbReference>
<gene>
    <name evidence="2" type="ORF">OC25_02840</name>
</gene>
<dbReference type="Proteomes" id="UP000031246">
    <property type="component" value="Unassembled WGS sequence"/>
</dbReference>
<feature type="domain" description="Outer membrane protein beta-barrel" evidence="1">
    <location>
        <begin position="367"/>
        <end position="768"/>
    </location>
</feature>
<dbReference type="SUPFAM" id="SSF56935">
    <property type="entry name" value="Porins"/>
    <property type="match status" value="1"/>
</dbReference>
<dbReference type="SUPFAM" id="SSF49464">
    <property type="entry name" value="Carboxypeptidase regulatory domain-like"/>
    <property type="match status" value="1"/>
</dbReference>
<dbReference type="InterPro" id="IPR041700">
    <property type="entry name" value="OMP_b-brl_3"/>
</dbReference>
<dbReference type="InterPro" id="IPR008969">
    <property type="entry name" value="CarboxyPept-like_regulatory"/>
</dbReference>
<dbReference type="AlphaFoldDB" id="A0A0C1DGD4"/>
<dbReference type="EMBL" id="JSYN01000002">
    <property type="protein sequence ID" value="KIA96671.1"/>
    <property type="molecule type" value="Genomic_DNA"/>
</dbReference>
<comment type="caution">
    <text evidence="2">The sequence shown here is derived from an EMBL/GenBank/DDBJ whole genome shotgun (WGS) entry which is preliminary data.</text>
</comment>
<dbReference type="Gene3D" id="2.60.40.1120">
    <property type="entry name" value="Carboxypeptidase-like, regulatory domain"/>
    <property type="match status" value="1"/>
</dbReference>
<name>A0A0C1DGD4_9SPHI</name>
<dbReference type="Gene3D" id="2.170.130.10">
    <property type="entry name" value="TonB-dependent receptor, plug domain"/>
    <property type="match status" value="1"/>
</dbReference>
<evidence type="ECO:0000313" key="3">
    <source>
        <dbReference type="Proteomes" id="UP000031246"/>
    </source>
</evidence>
<dbReference type="Pfam" id="PF13715">
    <property type="entry name" value="CarbopepD_reg_2"/>
    <property type="match status" value="1"/>
</dbReference>
<reference evidence="2 3" key="1">
    <citation type="submission" date="2014-10" db="EMBL/GenBank/DDBJ databases">
        <title>Pedobacter Kyungheensis.</title>
        <authorList>
            <person name="Anderson B.M."/>
            <person name="Newman J.D."/>
        </authorList>
    </citation>
    <scope>NUCLEOTIDE SEQUENCE [LARGE SCALE GENOMIC DNA]</scope>
    <source>
        <strain evidence="2 3">KACC 16221</strain>
    </source>
</reference>
<sequence length="792" mass="90045">MNKIYCILLFTLIGLSVNAQFRLSGNVLKANHSYLSFATIKLKGGNGINQYTQTDSLGSFYFSHLKPDKYVLTISAIGFVSRNELFNVKADTVINLMLNEETNRLGEIVIKAKQPLITQKIDRTVFNAENSLAAIGTDALELLAKVPGVRVLNDKVSLVGKGSVSVMIDDKLVQLADDDLSNYLKSISAGNIAKIEIITNPPAKYDAQGNNGLINIVLKKALGNGFKGSVNAGLNQATYATAIAGGNLNYRKDKLTLYTNLNFRKGSLVPVEQSNIYYPAQQWEVVNKDRNFRTVPSGQLGFDYQFSKRSTVGASYAGGLTNFHSEEQINTSVFGAAHLIDSVLNSNAHAKIRSHYHSAGIYLKQLLDTSGKTFTFNADWFRYNDDKNRFFDNTSYSSNGQLIPGSFAEYLSASKQQIALYTLKADFDLPYSFLKVSFGGKTSFIQNESDVNFFKRNAGTYIQDEKQSNLFRYRENTQALYLNTSKTIKRWDFQFGLRGEYTQLDGVSLNERNQIRYFQLFPTAFINYRASEESVWSVNYGRRINRPPYRKLNPFRWYSNQYVYTEGNPFLKPSYNNNISLMHIYKQVFTTTFSFSKTTDGYNDVNFVDALSNTQSSKPVNFITGYHYQLSNSIVLNPLKIWENTSQLDVFYNVANSALPQTLKRLTGLGAYFASTNQFIFNQSKTVLGDISFWYAWPTVDGVNKSRSQYNLDIGFKTLWLNKKMQIALAATDILKTDRYRFSSLINGINQVYHNYYDSWQLRFSVRYNFGNEKIKRQEIKQGNEEERKRNN</sequence>